<organism evidence="1">
    <name type="scientific">Singulisphaera sp. Ch08</name>
    <dbReference type="NCBI Taxonomy" id="3120278"/>
    <lineage>
        <taxon>Bacteria</taxon>
        <taxon>Pseudomonadati</taxon>
        <taxon>Planctomycetota</taxon>
        <taxon>Planctomycetia</taxon>
        <taxon>Isosphaerales</taxon>
        <taxon>Isosphaeraceae</taxon>
        <taxon>Singulisphaera</taxon>
    </lineage>
</organism>
<accession>A0AAU7CGU6</accession>
<name>A0AAU7CGU6_9BACT</name>
<sequence length="493" mass="53362">MRRRARLRNGDCRSGGRSILIVAIFLAGWITGGAASSADEPKVFQAGANAADITPTRFPISLNGQMHDRAGSSALDRLHARCLVLDDGKAPVAIVVVDSCLISRPIFDEAKRRIAETTPIRTERMLMSATHTHSAPAVVGVFQSEPDADYTAFLIDRIVDGVGKAFKNREPAQIGWGVGQDPTQVFCRDWLMKPGTALTNPFGGTKDDQVQMHPGYQNPNAIEPTAPVDPDVSLLAVKAKDGRPIAILANYSMHYAGYGVPPNAASADYFGRFAERIKTLVGAEKSNPAFVGIMSNGTSGNLHCYDYSKPKQPLTIDTVADSVARAAFAAYEKIEYHDAVPLVMRESKLTLPLRLPNAEEIQRAKEVLAAVKKPTLSGFGEIYARETVLLSEFPKEVELKLQALRVGSLGIAAIPCETFAETGLAIKQKSPLKPTFTIELANGYNGYIPPPARHALGGYETWRARSSCLEIGAEPKILAEVLRLLDEVAKAKE</sequence>
<dbReference type="EMBL" id="CP155447">
    <property type="protein sequence ID" value="XBH04295.1"/>
    <property type="molecule type" value="Genomic_DNA"/>
</dbReference>
<evidence type="ECO:0000313" key="1">
    <source>
        <dbReference type="EMBL" id="XBH04295.1"/>
    </source>
</evidence>
<proteinExistence type="predicted"/>
<dbReference type="AlphaFoldDB" id="A0AAU7CGU6"/>
<reference evidence="1" key="1">
    <citation type="submission" date="2024-05" db="EMBL/GenBank/DDBJ databases">
        <title>Planctomycetes of the genus Singulisphaera possess chitinolytic capabilities.</title>
        <authorList>
            <person name="Ivanova A."/>
        </authorList>
    </citation>
    <scope>NUCLEOTIDE SEQUENCE</scope>
    <source>
        <strain evidence="1">Ch08T</strain>
    </source>
</reference>
<dbReference type="RefSeq" id="WP_406697047.1">
    <property type="nucleotide sequence ID" value="NZ_CP155447.1"/>
</dbReference>
<evidence type="ECO:0008006" key="2">
    <source>
        <dbReference type="Google" id="ProtNLM"/>
    </source>
</evidence>
<gene>
    <name evidence="1" type="ORF">V5E97_39280</name>
</gene>
<protein>
    <recommendedName>
        <fullName evidence="2">Neutral/alkaline non-lysosomal ceramidase N-terminal domain-containing protein</fullName>
    </recommendedName>
</protein>